<keyword evidence="5" id="KW-1185">Reference proteome</keyword>
<dbReference type="Proteomes" id="UP000460549">
    <property type="component" value="Unassembled WGS sequence"/>
</dbReference>
<accession>A0A7X2PDQ7</accession>
<reference evidence="4 5" key="1">
    <citation type="submission" date="2019-08" db="EMBL/GenBank/DDBJ databases">
        <title>In-depth cultivation of the pig gut microbiome towards novel bacterial diversity and tailored functional studies.</title>
        <authorList>
            <person name="Wylensek D."/>
            <person name="Hitch T.C.A."/>
            <person name="Clavel T."/>
        </authorList>
    </citation>
    <scope>NUCLEOTIDE SEQUENCE [LARGE SCALE GENOMIC DNA]</scope>
    <source>
        <strain evidence="4 5">NM-380-WT-3C1</strain>
    </source>
</reference>
<organism evidence="4 5">
    <name type="scientific">Bullifex porci</name>
    <dbReference type="NCBI Taxonomy" id="2606638"/>
    <lineage>
        <taxon>Bacteria</taxon>
        <taxon>Pseudomonadati</taxon>
        <taxon>Spirochaetota</taxon>
        <taxon>Spirochaetia</taxon>
        <taxon>Spirochaetales</taxon>
        <taxon>Spirochaetaceae</taxon>
        <taxon>Bullifex</taxon>
    </lineage>
</organism>
<keyword evidence="2" id="KW-1133">Transmembrane helix</keyword>
<dbReference type="Pfam" id="PF04024">
    <property type="entry name" value="PspC"/>
    <property type="match status" value="1"/>
</dbReference>
<proteinExistence type="predicted"/>
<feature type="coiled-coil region" evidence="1">
    <location>
        <begin position="92"/>
        <end position="126"/>
    </location>
</feature>
<evidence type="ECO:0000313" key="4">
    <source>
        <dbReference type="EMBL" id="MSU06987.1"/>
    </source>
</evidence>
<name>A0A7X2PDQ7_9SPIO</name>
<evidence type="ECO:0000256" key="2">
    <source>
        <dbReference type="SAM" id="Phobius"/>
    </source>
</evidence>
<feature type="transmembrane region" description="Helical" evidence="2">
    <location>
        <begin position="37"/>
        <end position="61"/>
    </location>
</feature>
<protein>
    <submittedName>
        <fullName evidence="4">PspC domain-containing protein</fullName>
    </submittedName>
</protein>
<dbReference type="RefSeq" id="WP_154426310.1">
    <property type="nucleotide sequence ID" value="NZ_VUNN01000022.1"/>
</dbReference>
<keyword evidence="2" id="KW-0472">Membrane</keyword>
<evidence type="ECO:0000256" key="1">
    <source>
        <dbReference type="SAM" id="Coils"/>
    </source>
</evidence>
<keyword evidence="2" id="KW-0812">Transmembrane</keyword>
<dbReference type="EMBL" id="VUNN01000022">
    <property type="protein sequence ID" value="MSU06987.1"/>
    <property type="molecule type" value="Genomic_DNA"/>
</dbReference>
<keyword evidence="1" id="KW-0175">Coiled coil</keyword>
<dbReference type="AlphaFoldDB" id="A0A7X2PDQ7"/>
<comment type="caution">
    <text evidence="4">The sequence shown here is derived from an EMBL/GenBank/DDBJ whole genome shotgun (WGS) entry which is preliminary data.</text>
</comment>
<evidence type="ECO:0000313" key="5">
    <source>
        <dbReference type="Proteomes" id="UP000460549"/>
    </source>
</evidence>
<evidence type="ECO:0000259" key="3">
    <source>
        <dbReference type="Pfam" id="PF04024"/>
    </source>
</evidence>
<gene>
    <name evidence="4" type="ORF">FYJ80_09415</name>
</gene>
<feature type="domain" description="Phage shock protein PspC N-terminal" evidence="3">
    <location>
        <begin position="6"/>
        <end position="63"/>
    </location>
</feature>
<sequence length="135" mass="15921">MKKMTKRWYRSPRGKILGVATGLAEWRDLPADPVRLIVFLAIICTGFFPGAIIYLIVALCLPANEEDYQTNFKKYYDKGHIYKDAEDANYYEAKEEKSNDDLRAEYENLKKKVEEMENEMFDKEKDWDARFNSTK</sequence>
<dbReference type="InterPro" id="IPR007168">
    <property type="entry name" value="Phageshock_PspC_N"/>
</dbReference>